<name>A0A9X0BU96_9EURO</name>
<dbReference type="EMBL" id="JAPWDQ010000005">
    <property type="protein sequence ID" value="KAJ5484934.1"/>
    <property type="molecule type" value="Genomic_DNA"/>
</dbReference>
<dbReference type="SUPFAM" id="SSF48056">
    <property type="entry name" value="Di-copper centre-containing domain"/>
    <property type="match status" value="1"/>
</dbReference>
<dbReference type="PANTHER" id="PTHR11474">
    <property type="entry name" value="TYROSINASE FAMILY MEMBER"/>
    <property type="match status" value="1"/>
</dbReference>
<evidence type="ECO:0000259" key="4">
    <source>
        <dbReference type="PROSITE" id="PS00497"/>
    </source>
</evidence>
<dbReference type="PROSITE" id="PS00497">
    <property type="entry name" value="TYROSINASE_1"/>
    <property type="match status" value="1"/>
</dbReference>
<feature type="domain" description="Tyrosinase copper-binding" evidence="4">
    <location>
        <begin position="102"/>
        <end position="119"/>
    </location>
</feature>
<dbReference type="GO" id="GO:0016491">
    <property type="term" value="F:oxidoreductase activity"/>
    <property type="evidence" value="ECO:0007669"/>
    <property type="project" value="UniProtKB-KW"/>
</dbReference>
<protein>
    <submittedName>
        <fullName evidence="6">N-acetyl-6-hydroxytryptophan oxidase ivoB</fullName>
    </submittedName>
</protein>
<evidence type="ECO:0000256" key="3">
    <source>
        <dbReference type="ARBA" id="ARBA00023008"/>
    </source>
</evidence>
<keyword evidence="7" id="KW-1185">Reference proteome</keyword>
<dbReference type="Pfam" id="PF00264">
    <property type="entry name" value="Tyrosinase"/>
    <property type="match status" value="1"/>
</dbReference>
<dbReference type="AlphaFoldDB" id="A0A9X0BU96"/>
<evidence type="ECO:0000256" key="2">
    <source>
        <dbReference type="ARBA" id="ARBA00023002"/>
    </source>
</evidence>
<keyword evidence="3" id="KW-0186">Copper</keyword>
<keyword evidence="2" id="KW-0560">Oxidoreductase</keyword>
<evidence type="ECO:0000256" key="1">
    <source>
        <dbReference type="ARBA" id="ARBA00022723"/>
    </source>
</evidence>
<dbReference type="Proteomes" id="UP001148312">
    <property type="component" value="Unassembled WGS sequence"/>
</dbReference>
<comment type="caution">
    <text evidence="6">The sequence shown here is derived from an EMBL/GenBank/DDBJ whole genome shotgun (WGS) entry which is preliminary data.</text>
</comment>
<dbReference type="InterPro" id="IPR002227">
    <property type="entry name" value="Tyrosinase_Cu-bd"/>
</dbReference>
<keyword evidence="1" id="KW-0479">Metal-binding</keyword>
<dbReference type="PANTHER" id="PTHR11474:SF125">
    <property type="entry name" value="N-ACETYL-6-HYDROXYTRYPTOPHAN OXIDASE IVOB-RELATED"/>
    <property type="match status" value="1"/>
</dbReference>
<proteinExistence type="predicted"/>
<reference evidence="6" key="2">
    <citation type="journal article" date="2023" name="IMA Fungus">
        <title>Comparative genomic study of the Penicillium genus elucidates a diverse pangenome and 15 lateral gene transfer events.</title>
        <authorList>
            <person name="Petersen C."/>
            <person name="Sorensen T."/>
            <person name="Nielsen M.R."/>
            <person name="Sondergaard T.E."/>
            <person name="Sorensen J.L."/>
            <person name="Fitzpatrick D.A."/>
            <person name="Frisvad J.C."/>
            <person name="Nielsen K.L."/>
        </authorList>
    </citation>
    <scope>NUCLEOTIDE SEQUENCE</scope>
    <source>
        <strain evidence="6">IBT 30728</strain>
    </source>
</reference>
<feature type="domain" description="Tyrosinase copper-binding" evidence="5">
    <location>
        <begin position="291"/>
        <end position="302"/>
    </location>
</feature>
<dbReference type="PROSITE" id="PS00498">
    <property type="entry name" value="TYROSINASE_2"/>
    <property type="match status" value="1"/>
</dbReference>
<dbReference type="InterPro" id="IPR008922">
    <property type="entry name" value="Di-copper_centre_dom_sf"/>
</dbReference>
<dbReference type="RefSeq" id="XP_056789718.1">
    <property type="nucleotide sequence ID" value="XM_056934524.1"/>
</dbReference>
<accession>A0A9X0BU96</accession>
<gene>
    <name evidence="6" type="ORF">N7539_004922</name>
</gene>
<evidence type="ECO:0000259" key="5">
    <source>
        <dbReference type="PROSITE" id="PS00498"/>
    </source>
</evidence>
<dbReference type="Gene3D" id="1.10.1280.10">
    <property type="entry name" value="Di-copper center containing domain from catechol oxidase"/>
    <property type="match status" value="1"/>
</dbReference>
<sequence>MKPGNVLAHFGLGSEFVGAGYTSDMPSLKHSMLARGCLNSTRMVRGPTTTGELTPTERKSYTDAVLCLARKPPRLSTALYPGVRSRFDDFVATHINYTLHVHYSGLFLPWHRRFTWLWEQALREECSYTGYLPYWNWPLWAHDLKHSPLFDCSETSLSGDGEYNPGEQSISGGSVTLPRGSGGGCVRCGPFKDFQIHLGPFSRELTSFTDIPSPRFEYHPHCLNRSLNNFVSSNYDNETVVSRLLSSSDISDFQLVLDHWPARPDGVLGPHGGGHFSLGSTMQDLFASPQDPAFMLHHGMIDRLWAMWQSKDERHRRYALNGTATILNPPWGKPVALDTVMEFGVLDQPCQIKEVMDPMGHGLCYKYT</sequence>
<organism evidence="6 7">
    <name type="scientific">Penicillium diatomitis</name>
    <dbReference type="NCBI Taxonomy" id="2819901"/>
    <lineage>
        <taxon>Eukaryota</taxon>
        <taxon>Fungi</taxon>
        <taxon>Dikarya</taxon>
        <taxon>Ascomycota</taxon>
        <taxon>Pezizomycotina</taxon>
        <taxon>Eurotiomycetes</taxon>
        <taxon>Eurotiomycetidae</taxon>
        <taxon>Eurotiales</taxon>
        <taxon>Aspergillaceae</taxon>
        <taxon>Penicillium</taxon>
    </lineage>
</organism>
<evidence type="ECO:0000313" key="7">
    <source>
        <dbReference type="Proteomes" id="UP001148312"/>
    </source>
</evidence>
<dbReference type="GO" id="GO:0046872">
    <property type="term" value="F:metal ion binding"/>
    <property type="evidence" value="ECO:0007669"/>
    <property type="project" value="UniProtKB-KW"/>
</dbReference>
<dbReference type="PRINTS" id="PR00092">
    <property type="entry name" value="TYROSINASE"/>
</dbReference>
<evidence type="ECO:0000313" key="6">
    <source>
        <dbReference type="EMBL" id="KAJ5484934.1"/>
    </source>
</evidence>
<dbReference type="InterPro" id="IPR050316">
    <property type="entry name" value="Tyrosinase/Hemocyanin"/>
</dbReference>
<dbReference type="GeneID" id="81624773"/>
<reference evidence="6" key="1">
    <citation type="submission" date="2022-12" db="EMBL/GenBank/DDBJ databases">
        <authorList>
            <person name="Petersen C."/>
        </authorList>
    </citation>
    <scope>NUCLEOTIDE SEQUENCE</scope>
    <source>
        <strain evidence="6">IBT 30728</strain>
    </source>
</reference>